<feature type="signal peptide" evidence="2">
    <location>
        <begin position="1"/>
        <end position="22"/>
    </location>
</feature>
<evidence type="ECO:0000259" key="3">
    <source>
        <dbReference type="PROSITE" id="PS51782"/>
    </source>
</evidence>
<dbReference type="RefSeq" id="WP_213888358.1">
    <property type="nucleotide sequence ID" value="NZ_JAGFNU010000003.1"/>
</dbReference>
<dbReference type="Proteomes" id="UP001589683">
    <property type="component" value="Unassembled WGS sequence"/>
</dbReference>
<dbReference type="Gene3D" id="3.10.350.10">
    <property type="entry name" value="LysM domain"/>
    <property type="match status" value="1"/>
</dbReference>
<sequence>MAYRKTPALRLLFLGTILAGLAACDESLDFDLRGTTGQGLDTSGAVRQVTTPRPMPDDRGVISYPNYQVVVANRDDTIADVAARIGVDAVELGRYNGIAPDTPLRQDEIIALPGRVAEPSPETGAITTGPILPSGQIDVETLASGAIDRAPSSTRRPSASAQTGVEPVRHRVERGETAYSIARLYNVSVRSLADWNGLGSDLSVREGQFLLIPVTTETGSSRSGSTTVPGQGTPTPLPPSSATPLPENDTLTAAEAQNSAPQSPNLGGQRTAASGTPRLMLPVDGNIIRPFSSGRNGGIDIAASAGSAVKAADNGTVAAITQNTEEIPVLVIRHADNLLTVYANIGNITVEKGDTVSRGQRIASVRNSNPAFVRFEVRRGFDSVDPMPFLN</sequence>
<dbReference type="PROSITE" id="PS51782">
    <property type="entry name" value="LYSM"/>
    <property type="match status" value="1"/>
</dbReference>
<dbReference type="Pfam" id="PF01551">
    <property type="entry name" value="Peptidase_M23"/>
    <property type="match status" value="1"/>
</dbReference>
<feature type="compositionally biased region" description="Low complexity" evidence="1">
    <location>
        <begin position="215"/>
        <end position="227"/>
    </location>
</feature>
<accession>A0ABV5JJ00</accession>
<dbReference type="InterPro" id="IPR016047">
    <property type="entry name" value="M23ase_b-sheet_dom"/>
</dbReference>
<keyword evidence="2" id="KW-0732">Signal</keyword>
<dbReference type="Gene3D" id="2.70.70.10">
    <property type="entry name" value="Glucose Permease (Domain IIA)"/>
    <property type="match status" value="1"/>
</dbReference>
<evidence type="ECO:0000256" key="2">
    <source>
        <dbReference type="SAM" id="SignalP"/>
    </source>
</evidence>
<protein>
    <submittedName>
        <fullName evidence="4">Peptidoglycan DD-metalloendopeptidase family protein</fullName>
    </submittedName>
</protein>
<dbReference type="InterPro" id="IPR050570">
    <property type="entry name" value="Cell_wall_metabolism_enzyme"/>
</dbReference>
<evidence type="ECO:0000313" key="5">
    <source>
        <dbReference type="Proteomes" id="UP001589683"/>
    </source>
</evidence>
<dbReference type="EMBL" id="JBHMEA010000049">
    <property type="protein sequence ID" value="MFB9233445.1"/>
    <property type="molecule type" value="Genomic_DNA"/>
</dbReference>
<dbReference type="InterPro" id="IPR011055">
    <property type="entry name" value="Dup_hybrid_motif"/>
</dbReference>
<dbReference type="SUPFAM" id="SSF51261">
    <property type="entry name" value="Duplicated hybrid motif"/>
    <property type="match status" value="1"/>
</dbReference>
<dbReference type="PANTHER" id="PTHR21666:SF270">
    <property type="entry name" value="MUREIN HYDROLASE ACTIVATOR ENVC"/>
    <property type="match status" value="1"/>
</dbReference>
<dbReference type="PANTHER" id="PTHR21666">
    <property type="entry name" value="PEPTIDASE-RELATED"/>
    <property type="match status" value="1"/>
</dbReference>
<dbReference type="InterPro" id="IPR018392">
    <property type="entry name" value="LysM"/>
</dbReference>
<dbReference type="CDD" id="cd00118">
    <property type="entry name" value="LysM"/>
    <property type="match status" value="1"/>
</dbReference>
<feature type="chain" id="PRO_5045808455" evidence="2">
    <location>
        <begin position="23"/>
        <end position="391"/>
    </location>
</feature>
<evidence type="ECO:0000313" key="4">
    <source>
        <dbReference type="EMBL" id="MFB9233445.1"/>
    </source>
</evidence>
<dbReference type="SMART" id="SM00257">
    <property type="entry name" value="LysM"/>
    <property type="match status" value="2"/>
</dbReference>
<dbReference type="PROSITE" id="PS51257">
    <property type="entry name" value="PROKAR_LIPOPROTEIN"/>
    <property type="match status" value="1"/>
</dbReference>
<gene>
    <name evidence="4" type="ORF">ACFFUT_16755</name>
</gene>
<comment type="caution">
    <text evidence="4">The sequence shown here is derived from an EMBL/GenBank/DDBJ whole genome shotgun (WGS) entry which is preliminary data.</text>
</comment>
<feature type="compositionally biased region" description="Polar residues" evidence="1">
    <location>
        <begin position="249"/>
        <end position="274"/>
    </location>
</feature>
<name>A0ABV5JJ00_9RHOB</name>
<evidence type="ECO:0000256" key="1">
    <source>
        <dbReference type="SAM" id="MobiDB-lite"/>
    </source>
</evidence>
<dbReference type="CDD" id="cd12797">
    <property type="entry name" value="M23_peptidase"/>
    <property type="match status" value="1"/>
</dbReference>
<feature type="domain" description="LysM" evidence="3">
    <location>
        <begin position="168"/>
        <end position="212"/>
    </location>
</feature>
<organism evidence="4 5">
    <name type="scientific">Pseudohalocynthiibacter aestuariivivens</name>
    <dbReference type="NCBI Taxonomy" id="1591409"/>
    <lineage>
        <taxon>Bacteria</taxon>
        <taxon>Pseudomonadati</taxon>
        <taxon>Pseudomonadota</taxon>
        <taxon>Alphaproteobacteria</taxon>
        <taxon>Rhodobacterales</taxon>
        <taxon>Paracoccaceae</taxon>
        <taxon>Pseudohalocynthiibacter</taxon>
    </lineage>
</organism>
<feature type="compositionally biased region" description="Low complexity" evidence="1">
    <location>
        <begin position="149"/>
        <end position="161"/>
    </location>
</feature>
<dbReference type="InterPro" id="IPR036779">
    <property type="entry name" value="LysM_dom_sf"/>
</dbReference>
<feature type="region of interest" description="Disordered" evidence="1">
    <location>
        <begin position="215"/>
        <end position="278"/>
    </location>
</feature>
<feature type="region of interest" description="Disordered" evidence="1">
    <location>
        <begin position="148"/>
        <end position="167"/>
    </location>
</feature>
<dbReference type="Pfam" id="PF01476">
    <property type="entry name" value="LysM"/>
    <property type="match status" value="2"/>
</dbReference>
<proteinExistence type="predicted"/>
<reference evidence="4 5" key="1">
    <citation type="submission" date="2024-09" db="EMBL/GenBank/DDBJ databases">
        <authorList>
            <person name="Sun Q."/>
            <person name="Mori K."/>
        </authorList>
    </citation>
    <scope>NUCLEOTIDE SEQUENCE [LARGE SCALE GENOMIC DNA]</scope>
    <source>
        <strain evidence="4 5">CECT 8726</strain>
    </source>
</reference>
<keyword evidence="5" id="KW-1185">Reference proteome</keyword>